<proteinExistence type="predicted"/>
<organism evidence="2 3">
    <name type="scientific">Ilex paraguariensis</name>
    <name type="common">yerba mate</name>
    <dbReference type="NCBI Taxonomy" id="185542"/>
    <lineage>
        <taxon>Eukaryota</taxon>
        <taxon>Viridiplantae</taxon>
        <taxon>Streptophyta</taxon>
        <taxon>Embryophyta</taxon>
        <taxon>Tracheophyta</taxon>
        <taxon>Spermatophyta</taxon>
        <taxon>Magnoliopsida</taxon>
        <taxon>eudicotyledons</taxon>
        <taxon>Gunneridae</taxon>
        <taxon>Pentapetalae</taxon>
        <taxon>asterids</taxon>
        <taxon>campanulids</taxon>
        <taxon>Aquifoliales</taxon>
        <taxon>Aquifoliaceae</taxon>
        <taxon>Ilex</taxon>
    </lineage>
</organism>
<sequence>MEERKRGKLVKKVDFPPSKKSKPIPLSSIVASVVVTLEGRDPQLPTKGGGMDEALVASPLDSLGGRTLSSPPSPLLEAPNLPTFEGKGGSEALFAQLGGHFLQSPSKYAKALFNTIPSNELSSLKTTSLQEKVYLATHGLIMELLKSFNDQALELASCKENLGMLNGEVDELRMKTASQDARIANLIVTLDLAVL</sequence>
<dbReference type="EMBL" id="CAUOFW020009691">
    <property type="protein sequence ID" value="CAK9186755.1"/>
    <property type="molecule type" value="Genomic_DNA"/>
</dbReference>
<reference evidence="2 3" key="1">
    <citation type="submission" date="2024-02" db="EMBL/GenBank/DDBJ databases">
        <authorList>
            <person name="Vignale AGUSTIN F."/>
            <person name="Sosa J E."/>
            <person name="Modenutti C."/>
        </authorList>
    </citation>
    <scope>NUCLEOTIDE SEQUENCE [LARGE SCALE GENOMIC DNA]</scope>
</reference>
<protein>
    <submittedName>
        <fullName evidence="2">Uncharacterized protein</fullName>
    </submittedName>
</protein>
<accession>A0ABC8V0A5</accession>
<comment type="caution">
    <text evidence="2">The sequence shown here is derived from an EMBL/GenBank/DDBJ whole genome shotgun (WGS) entry which is preliminary data.</text>
</comment>
<feature type="compositionally biased region" description="Basic residues" evidence="1">
    <location>
        <begin position="1"/>
        <end position="10"/>
    </location>
</feature>
<evidence type="ECO:0000256" key="1">
    <source>
        <dbReference type="SAM" id="MobiDB-lite"/>
    </source>
</evidence>
<name>A0ABC8V0A5_9AQUA</name>
<evidence type="ECO:0000313" key="3">
    <source>
        <dbReference type="Proteomes" id="UP001642360"/>
    </source>
</evidence>
<keyword evidence="3" id="KW-1185">Reference proteome</keyword>
<evidence type="ECO:0000313" key="2">
    <source>
        <dbReference type="EMBL" id="CAK9186755.1"/>
    </source>
</evidence>
<feature type="region of interest" description="Disordered" evidence="1">
    <location>
        <begin position="1"/>
        <end position="22"/>
    </location>
</feature>
<dbReference type="Proteomes" id="UP001642360">
    <property type="component" value="Unassembled WGS sequence"/>
</dbReference>
<gene>
    <name evidence="2" type="ORF">ILEXP_LOCUS57256</name>
</gene>
<dbReference type="AlphaFoldDB" id="A0ABC8V0A5"/>